<dbReference type="Pfam" id="PF03088">
    <property type="entry name" value="Str_synth"/>
    <property type="match status" value="1"/>
</dbReference>
<dbReference type="Gene3D" id="2.120.10.30">
    <property type="entry name" value="TolB, C-terminal domain"/>
    <property type="match status" value="1"/>
</dbReference>
<evidence type="ECO:0000313" key="6">
    <source>
        <dbReference type="EMBL" id="QJY50516.1"/>
    </source>
</evidence>
<evidence type="ECO:0000256" key="4">
    <source>
        <dbReference type="SAM" id="MobiDB-lite"/>
    </source>
</evidence>
<dbReference type="AlphaFoldDB" id="A0A6M6JTX2"/>
<dbReference type="SUPFAM" id="SSF63829">
    <property type="entry name" value="Calcium-dependent phosphotriesterase"/>
    <property type="match status" value="1"/>
</dbReference>
<protein>
    <submittedName>
        <fullName evidence="6">SMP-30/gluconolactonase/LRE family protein</fullName>
    </submittedName>
</protein>
<keyword evidence="3" id="KW-0325">Glycoprotein</keyword>
<dbReference type="PANTHER" id="PTHR10426">
    <property type="entry name" value="STRICTOSIDINE SYNTHASE-RELATED"/>
    <property type="match status" value="1"/>
</dbReference>
<feature type="region of interest" description="Disordered" evidence="4">
    <location>
        <begin position="1"/>
        <end position="20"/>
    </location>
</feature>
<dbReference type="InterPro" id="IPR018119">
    <property type="entry name" value="Strictosidine_synth_cons-reg"/>
</dbReference>
<dbReference type="Pfam" id="PF20067">
    <property type="entry name" value="SSL_N"/>
    <property type="match status" value="1"/>
</dbReference>
<keyword evidence="7" id="KW-1185">Reference proteome</keyword>
<organism evidence="6 7">
    <name type="scientific">Pseudonocardia broussonetiae</name>
    <dbReference type="NCBI Taxonomy" id="2736640"/>
    <lineage>
        <taxon>Bacteria</taxon>
        <taxon>Bacillati</taxon>
        <taxon>Actinomycetota</taxon>
        <taxon>Actinomycetes</taxon>
        <taxon>Pseudonocardiales</taxon>
        <taxon>Pseudonocardiaceae</taxon>
        <taxon>Pseudonocardia</taxon>
    </lineage>
</organism>
<name>A0A6M6JTX2_9PSEU</name>
<evidence type="ECO:0000256" key="3">
    <source>
        <dbReference type="ARBA" id="ARBA00023180"/>
    </source>
</evidence>
<dbReference type="KEGG" id="pbro:HOP40_09830"/>
<evidence type="ECO:0000313" key="7">
    <source>
        <dbReference type="Proteomes" id="UP000505377"/>
    </source>
</evidence>
<feature type="domain" description="Strictosidine synthase conserved region" evidence="5">
    <location>
        <begin position="123"/>
        <end position="196"/>
    </location>
</feature>
<comment type="similarity">
    <text evidence="1">Belongs to the strictosidine synthase family.</text>
</comment>
<evidence type="ECO:0000259" key="5">
    <source>
        <dbReference type="Pfam" id="PF03088"/>
    </source>
</evidence>
<reference evidence="6 7" key="1">
    <citation type="submission" date="2020-05" db="EMBL/GenBank/DDBJ databases">
        <authorList>
            <person name="Mo P."/>
        </authorList>
    </citation>
    <scope>NUCLEOTIDE SEQUENCE [LARGE SCALE GENOMIC DNA]</scope>
    <source>
        <strain evidence="6 7">Gen01</strain>
    </source>
</reference>
<dbReference type="PANTHER" id="PTHR10426:SF88">
    <property type="entry name" value="ADIPOCYTE PLASMA MEMBRANE-ASSOCIATED PROTEIN HEMOMUCIN-RELATED"/>
    <property type="match status" value="1"/>
</dbReference>
<dbReference type="GO" id="GO:0012505">
    <property type="term" value="C:endomembrane system"/>
    <property type="evidence" value="ECO:0007669"/>
    <property type="project" value="TreeGrafter"/>
</dbReference>
<evidence type="ECO:0000256" key="1">
    <source>
        <dbReference type="ARBA" id="ARBA00009191"/>
    </source>
</evidence>
<evidence type="ECO:0000256" key="2">
    <source>
        <dbReference type="ARBA" id="ARBA00022553"/>
    </source>
</evidence>
<dbReference type="InterPro" id="IPR011042">
    <property type="entry name" value="6-blade_b-propeller_TolB-like"/>
</dbReference>
<dbReference type="GO" id="GO:0016787">
    <property type="term" value="F:hydrolase activity"/>
    <property type="evidence" value="ECO:0007669"/>
    <property type="project" value="TreeGrafter"/>
</dbReference>
<dbReference type="EMBL" id="CP053564">
    <property type="protein sequence ID" value="QJY50516.1"/>
    <property type="molecule type" value="Genomic_DNA"/>
</dbReference>
<proteinExistence type="inferred from homology"/>
<keyword evidence="2" id="KW-0597">Phosphoprotein</keyword>
<dbReference type="Proteomes" id="UP000505377">
    <property type="component" value="Chromosome"/>
</dbReference>
<gene>
    <name evidence="6" type="ORF">HOP40_09830</name>
</gene>
<accession>A0A6M6JTX2</accession>
<sequence>MPTPPARAAETTSPTPFPPARLVPLSGNGAEDVVIDAEGRVLCGVEDGRILRLDVDRRLEETIADTGGRPLGLEVLPDGRIVVCDAHRGLLRLDPATGAVETLVDMVDDVPLRFCSNATAAADGTIWFTESSSRYDFEHYLGALLEHRPSGRLLRRDPDGRVEVVLDALHFANGVALTSDGSALLFAETNGPRLSRLDLGTGAVTVIADNLPGYPDNISRGADGRFWVAFPTSRNPGLEKLATSPAWVRKLLWSLPDALLPDGPSTTWLMAFDEQGRLEADLQDDRADFHTATGAAEHDGRLHVASPQHRALLVLDLGDVAAGPRRTPAGSTP</sequence>